<organism evidence="7 8">
    <name type="scientific">Mycolicibacterium komossense</name>
    <dbReference type="NCBI Taxonomy" id="1779"/>
    <lineage>
        <taxon>Bacteria</taxon>
        <taxon>Bacillati</taxon>
        <taxon>Actinomycetota</taxon>
        <taxon>Actinomycetes</taxon>
        <taxon>Mycobacteriales</taxon>
        <taxon>Mycobacteriaceae</taxon>
        <taxon>Mycolicibacterium</taxon>
    </lineage>
</organism>
<dbReference type="Gene3D" id="2.40.50.100">
    <property type="match status" value="1"/>
</dbReference>
<dbReference type="PANTHER" id="PTHR23151">
    <property type="entry name" value="DIHYDROLIPOAMIDE ACETYL/SUCCINYL-TRANSFERASE-RELATED"/>
    <property type="match status" value="1"/>
</dbReference>
<evidence type="ECO:0000259" key="6">
    <source>
        <dbReference type="PROSITE" id="PS51826"/>
    </source>
</evidence>
<dbReference type="CDD" id="cd06849">
    <property type="entry name" value="lipoyl_domain"/>
    <property type="match status" value="1"/>
</dbReference>
<dbReference type="Pfam" id="PF00364">
    <property type="entry name" value="Biotin_lipoyl"/>
    <property type="match status" value="1"/>
</dbReference>
<evidence type="ECO:0000256" key="2">
    <source>
        <dbReference type="ARBA" id="ARBA00007317"/>
    </source>
</evidence>
<keyword evidence="8" id="KW-1185">Reference proteome</keyword>
<keyword evidence="3 4" id="KW-0450">Lipoyl</keyword>
<dbReference type="InterPro" id="IPR000089">
    <property type="entry name" value="Biotin_lipoyl"/>
</dbReference>
<evidence type="ECO:0000256" key="1">
    <source>
        <dbReference type="ARBA" id="ARBA00001938"/>
    </source>
</evidence>
<dbReference type="SUPFAM" id="SSF51230">
    <property type="entry name" value="Single hybrid motif"/>
    <property type="match status" value="1"/>
</dbReference>
<dbReference type="PROSITE" id="PS50968">
    <property type="entry name" value="BIOTINYL_LIPOYL"/>
    <property type="match status" value="1"/>
</dbReference>
<evidence type="ECO:0000256" key="4">
    <source>
        <dbReference type="RuleBase" id="RU003423"/>
    </source>
</evidence>
<proteinExistence type="inferred from homology"/>
<evidence type="ECO:0000313" key="7">
    <source>
        <dbReference type="EMBL" id="MCV7225107.1"/>
    </source>
</evidence>
<dbReference type="InterPro" id="IPR011053">
    <property type="entry name" value="Single_hybrid_motif"/>
</dbReference>
<dbReference type="InterPro" id="IPR036625">
    <property type="entry name" value="E3-bd_dom_sf"/>
</dbReference>
<feature type="domain" description="Lipoyl-binding" evidence="5">
    <location>
        <begin position="2"/>
        <end position="77"/>
    </location>
</feature>
<dbReference type="SUPFAM" id="SSF47005">
    <property type="entry name" value="Peripheral subunit-binding domain of 2-oxo acid dehydrogenase complex"/>
    <property type="match status" value="1"/>
</dbReference>
<dbReference type="Pfam" id="PF02817">
    <property type="entry name" value="E3_binding"/>
    <property type="match status" value="1"/>
</dbReference>
<dbReference type="Proteomes" id="UP001526201">
    <property type="component" value="Unassembled WGS sequence"/>
</dbReference>
<comment type="caution">
    <text evidence="7">The sequence shown here is derived from an EMBL/GenBank/DDBJ whole genome shotgun (WGS) entry which is preliminary data.</text>
</comment>
<gene>
    <name evidence="7" type="ORF">H7J73_03530</name>
</gene>
<accession>A0ABT3C6L1</accession>
<dbReference type="Gene3D" id="4.10.320.10">
    <property type="entry name" value="E3-binding domain"/>
    <property type="match status" value="1"/>
</dbReference>
<comment type="similarity">
    <text evidence="2 4">Belongs to the 2-oxoacid dehydrogenase family.</text>
</comment>
<dbReference type="InterPro" id="IPR004167">
    <property type="entry name" value="PSBD"/>
</dbReference>
<dbReference type="Pfam" id="PF00198">
    <property type="entry name" value="2-oxoacid_dh"/>
    <property type="match status" value="1"/>
</dbReference>
<dbReference type="SUPFAM" id="SSF52777">
    <property type="entry name" value="CoA-dependent acyltransferases"/>
    <property type="match status" value="1"/>
</dbReference>
<keyword evidence="4" id="KW-0808">Transferase</keyword>
<dbReference type="InterPro" id="IPR001078">
    <property type="entry name" value="2-oxoacid_DH_actylTfrase"/>
</dbReference>
<name>A0ABT3C6L1_9MYCO</name>
<evidence type="ECO:0000259" key="5">
    <source>
        <dbReference type="PROSITE" id="PS50968"/>
    </source>
</evidence>
<dbReference type="InterPro" id="IPR045257">
    <property type="entry name" value="E2/Pdx1"/>
</dbReference>
<evidence type="ECO:0000256" key="3">
    <source>
        <dbReference type="ARBA" id="ARBA00022823"/>
    </source>
</evidence>
<protein>
    <recommendedName>
        <fullName evidence="4">Dihydrolipoamide acetyltransferase component of pyruvate dehydrogenase complex</fullName>
        <ecNumber evidence="4">2.3.1.-</ecNumber>
    </recommendedName>
</protein>
<dbReference type="PANTHER" id="PTHR23151:SF90">
    <property type="entry name" value="DIHYDROLIPOYLLYSINE-RESIDUE ACETYLTRANSFERASE COMPONENT OF PYRUVATE DEHYDROGENASE COMPLEX, MITOCHONDRIAL-RELATED"/>
    <property type="match status" value="1"/>
</dbReference>
<keyword evidence="4" id="KW-0012">Acyltransferase</keyword>
<sequence>MARLLRMPGVSADSDEALLDAWSVQAGASLKAGDVVASVETEKALVEIEVDDDAVVHALLVEPGSTVPVGDPIAVLREPGESTAAADELVAQVRGAAAPAAPVAFAAAEIVTPEPVPASSGAPAPTSANGNGSGRIFASPLARRIATELDVDLVTLTGSGPNGRILRDDVRAAAAAVPVAPVASPEPKPAAAPAVVSEAGASTVTPHSKLRRTIASRLQESKRTAPHFYLTRHLRVDALLTLRNEVNSQASQRISVNDFFIKAAGRALVDVPEMNVVWTDDAMLSYERADVSVAVASERGLVTPTVRGVESLSLSTLSATVKDAISRANAGRLQQSELEGGTLTISNLGMFGVDEFAAIINPPQAAILAIGAAGKRPVVAPDDSIVAGTVVSVTLSVDHRAADGAVAARWLDRLAALVAAPMSILL</sequence>
<reference evidence="7 8" key="1">
    <citation type="journal article" date="2022" name="BMC Genomics">
        <title>Comparative genome analysis of mycobacteria focusing on tRNA and non-coding RNA.</title>
        <authorList>
            <person name="Behra P.R.K."/>
            <person name="Pettersson B.M.F."/>
            <person name="Ramesh M."/>
            <person name="Das S."/>
            <person name="Dasgupta S."/>
            <person name="Kirsebom L.A."/>
        </authorList>
    </citation>
    <scope>NUCLEOTIDE SEQUENCE [LARGE SCALE GENOMIC DNA]</scope>
    <source>
        <strain evidence="7 8">DSM 44078</strain>
    </source>
</reference>
<feature type="domain" description="Peripheral subunit-binding (PSBD)" evidence="6">
    <location>
        <begin position="137"/>
        <end position="174"/>
    </location>
</feature>
<evidence type="ECO:0000313" key="8">
    <source>
        <dbReference type="Proteomes" id="UP001526201"/>
    </source>
</evidence>
<dbReference type="EC" id="2.3.1.-" evidence="4"/>
<dbReference type="EMBL" id="JACKTY010000012">
    <property type="protein sequence ID" value="MCV7225107.1"/>
    <property type="molecule type" value="Genomic_DNA"/>
</dbReference>
<dbReference type="PROSITE" id="PS51826">
    <property type="entry name" value="PSBD"/>
    <property type="match status" value="1"/>
</dbReference>
<dbReference type="InterPro" id="IPR023213">
    <property type="entry name" value="CAT-like_dom_sf"/>
</dbReference>
<dbReference type="RefSeq" id="WP_264065860.1">
    <property type="nucleotide sequence ID" value="NZ_JACKTY010000012.1"/>
</dbReference>
<dbReference type="Gene3D" id="3.30.559.10">
    <property type="entry name" value="Chloramphenicol acetyltransferase-like domain"/>
    <property type="match status" value="1"/>
</dbReference>
<comment type="cofactor">
    <cofactor evidence="1 4">
        <name>(R)-lipoate</name>
        <dbReference type="ChEBI" id="CHEBI:83088"/>
    </cofactor>
</comment>